<proteinExistence type="predicted"/>
<protein>
    <recommendedName>
        <fullName evidence="3">Barstar (barnase inhibitor) domain-containing protein</fullName>
    </recommendedName>
</protein>
<dbReference type="EMBL" id="JAWDIT010000002">
    <property type="protein sequence ID" value="MDU0345431.1"/>
    <property type="molecule type" value="Genomic_DNA"/>
</dbReference>
<evidence type="ECO:0000313" key="2">
    <source>
        <dbReference type="Proteomes" id="UP001261125"/>
    </source>
</evidence>
<keyword evidence="2" id="KW-1185">Reference proteome</keyword>
<name>A0ABU3SLG8_9MICO</name>
<gene>
    <name evidence="1" type="ORF">RWH44_06900</name>
</gene>
<sequence>MRAIESSVSRSCILNVDFPDWPFRIQGNVLVYSLFEVLGPRFGTVLEDLAARFHDAEICVLGWNGDDYLATYGGYPGFRLDAEDLVSGFWAGLSTNQTNESDKYNAGETLYDYIAITGESRQWAVWGQRDWDVALLVVSGPTGGIGSRLAGRGVDALTDPDYVVMDFGISRADWESLRSSCASQRIDVESA</sequence>
<dbReference type="RefSeq" id="WP_316004003.1">
    <property type="nucleotide sequence ID" value="NZ_JAWDIT010000002.1"/>
</dbReference>
<reference evidence="1 2" key="1">
    <citation type="submission" date="2023-09" db="EMBL/GenBank/DDBJ databases">
        <title>Microbacterium fusihabitans sp. nov., Microbacterium phycihabitans sp. nov., and Microbacterium cervinum sp. nov., isolated from dried seaweeds of beach.</title>
        <authorList>
            <person name="Lee S.D."/>
        </authorList>
    </citation>
    <scope>NUCLEOTIDE SEQUENCE [LARGE SCALE GENOMIC DNA]</scope>
    <source>
        <strain evidence="1 2">KSW2-29</strain>
    </source>
</reference>
<organism evidence="1 2">
    <name type="scientific">Microbacterium phycohabitans</name>
    <dbReference type="NCBI Taxonomy" id="3075993"/>
    <lineage>
        <taxon>Bacteria</taxon>
        <taxon>Bacillati</taxon>
        <taxon>Actinomycetota</taxon>
        <taxon>Actinomycetes</taxon>
        <taxon>Micrococcales</taxon>
        <taxon>Microbacteriaceae</taxon>
        <taxon>Microbacterium</taxon>
    </lineage>
</organism>
<dbReference type="Proteomes" id="UP001261125">
    <property type="component" value="Unassembled WGS sequence"/>
</dbReference>
<evidence type="ECO:0000313" key="1">
    <source>
        <dbReference type="EMBL" id="MDU0345431.1"/>
    </source>
</evidence>
<accession>A0ABU3SLG8</accession>
<comment type="caution">
    <text evidence="1">The sequence shown here is derived from an EMBL/GenBank/DDBJ whole genome shotgun (WGS) entry which is preliminary data.</text>
</comment>
<evidence type="ECO:0008006" key="3">
    <source>
        <dbReference type="Google" id="ProtNLM"/>
    </source>
</evidence>